<dbReference type="HAMAP" id="MF_00170">
    <property type="entry name" value="Rib_5P_isom_A"/>
    <property type="match status" value="1"/>
</dbReference>
<keyword evidence="2 3" id="KW-0413">Isomerase</keyword>
<dbReference type="PANTHER" id="PTHR11934:SF0">
    <property type="entry name" value="RIBOSE-5-PHOSPHATE ISOMERASE"/>
    <property type="match status" value="1"/>
</dbReference>
<dbReference type="FunFam" id="3.40.50.1360:FF:000001">
    <property type="entry name" value="Ribose-5-phosphate isomerase A"/>
    <property type="match status" value="1"/>
</dbReference>
<dbReference type="AlphaFoldDB" id="A0AAU8A4U7"/>
<feature type="active site" description="Proton acceptor" evidence="3">
    <location>
        <position position="115"/>
    </location>
</feature>
<comment type="similarity">
    <text evidence="3">Belongs to the ribose 5-phosphate isomerase family.</text>
</comment>
<proteinExistence type="inferred from homology"/>
<dbReference type="SUPFAM" id="SSF100950">
    <property type="entry name" value="NagB/RpiA/CoA transferase-like"/>
    <property type="match status" value="1"/>
</dbReference>
<comment type="subunit">
    <text evidence="3">Homodimer.</text>
</comment>
<feature type="binding site" evidence="3">
    <location>
        <position position="133"/>
    </location>
    <ligand>
        <name>substrate</name>
    </ligand>
</feature>
<gene>
    <name evidence="3 4" type="primary">rpiA</name>
    <name evidence="4" type="ORF">NKE59_03875</name>
</gene>
<dbReference type="SUPFAM" id="SSF75445">
    <property type="entry name" value="D-ribose-5-phosphate isomerase (RpiA), lid domain"/>
    <property type="match status" value="1"/>
</dbReference>
<organism evidence="4">
    <name type="scientific">Polynucleobacter sp. UK-FUSCHL-C3</name>
    <dbReference type="NCBI Taxonomy" id="2955208"/>
    <lineage>
        <taxon>Bacteria</taxon>
        <taxon>Pseudomonadati</taxon>
        <taxon>Pseudomonadota</taxon>
        <taxon>Betaproteobacteria</taxon>
        <taxon>Burkholderiales</taxon>
        <taxon>Burkholderiaceae</taxon>
        <taxon>Polynucleobacter</taxon>
    </lineage>
</organism>
<accession>A0AAU8A4U7</accession>
<dbReference type="NCBIfam" id="TIGR00021">
    <property type="entry name" value="rpiA"/>
    <property type="match status" value="1"/>
</dbReference>
<dbReference type="RefSeq" id="WP_353439669.1">
    <property type="nucleotide sequence ID" value="NZ_CP099959.1"/>
</dbReference>
<dbReference type="EMBL" id="CP099959">
    <property type="protein sequence ID" value="XCC58435.1"/>
    <property type="molecule type" value="Genomic_DNA"/>
</dbReference>
<dbReference type="PANTHER" id="PTHR11934">
    <property type="entry name" value="RIBOSE-5-PHOSPHATE ISOMERASE"/>
    <property type="match status" value="1"/>
</dbReference>
<dbReference type="NCBIfam" id="NF001924">
    <property type="entry name" value="PRK00702.1"/>
    <property type="match status" value="1"/>
</dbReference>
<protein>
    <recommendedName>
        <fullName evidence="3">Ribose-5-phosphate isomerase A</fullName>
        <ecNumber evidence="3">5.3.1.6</ecNumber>
    </recommendedName>
    <alternativeName>
        <fullName evidence="3">Phosphoriboisomerase A</fullName>
        <shortName evidence="3">PRI</shortName>
    </alternativeName>
</protein>
<dbReference type="GO" id="GO:0006014">
    <property type="term" value="P:D-ribose metabolic process"/>
    <property type="evidence" value="ECO:0007669"/>
    <property type="project" value="TreeGrafter"/>
</dbReference>
<evidence type="ECO:0000256" key="2">
    <source>
        <dbReference type="ARBA" id="ARBA00023235"/>
    </source>
</evidence>
<dbReference type="InterPro" id="IPR004788">
    <property type="entry name" value="Ribose5P_isomerase_type_A"/>
</dbReference>
<feature type="binding site" evidence="3">
    <location>
        <begin position="93"/>
        <end position="96"/>
    </location>
    <ligand>
        <name>substrate</name>
    </ligand>
</feature>
<dbReference type="GO" id="GO:0005829">
    <property type="term" value="C:cytosol"/>
    <property type="evidence" value="ECO:0007669"/>
    <property type="project" value="TreeGrafter"/>
</dbReference>
<feature type="binding site" evidence="3">
    <location>
        <begin position="32"/>
        <end position="35"/>
    </location>
    <ligand>
        <name>substrate</name>
    </ligand>
</feature>
<dbReference type="Gene3D" id="3.30.70.260">
    <property type="match status" value="1"/>
</dbReference>
<dbReference type="Gene3D" id="3.40.50.1360">
    <property type="match status" value="1"/>
</dbReference>
<dbReference type="CDD" id="cd01398">
    <property type="entry name" value="RPI_A"/>
    <property type="match status" value="1"/>
</dbReference>
<dbReference type="InterPro" id="IPR020672">
    <property type="entry name" value="Ribose5P_isomerase_typA_subgr"/>
</dbReference>
<feature type="binding site" evidence="3">
    <location>
        <begin position="106"/>
        <end position="109"/>
    </location>
    <ligand>
        <name>substrate</name>
    </ligand>
</feature>
<dbReference type="InterPro" id="IPR037171">
    <property type="entry name" value="NagB/RpiA_transferase-like"/>
</dbReference>
<comment type="catalytic activity">
    <reaction evidence="1 3">
        <text>aldehydo-D-ribose 5-phosphate = D-ribulose 5-phosphate</text>
        <dbReference type="Rhea" id="RHEA:14657"/>
        <dbReference type="ChEBI" id="CHEBI:58121"/>
        <dbReference type="ChEBI" id="CHEBI:58273"/>
        <dbReference type="EC" id="5.3.1.6"/>
    </reaction>
</comment>
<evidence type="ECO:0000256" key="3">
    <source>
        <dbReference type="HAMAP-Rule" id="MF_00170"/>
    </source>
</evidence>
<evidence type="ECO:0000256" key="1">
    <source>
        <dbReference type="ARBA" id="ARBA00001713"/>
    </source>
</evidence>
<name>A0AAU8A4U7_9BURK</name>
<dbReference type="GO" id="GO:0004751">
    <property type="term" value="F:ribose-5-phosphate isomerase activity"/>
    <property type="evidence" value="ECO:0007669"/>
    <property type="project" value="UniProtKB-UniRule"/>
</dbReference>
<reference evidence="4" key="1">
    <citation type="submission" date="2022-06" db="EMBL/GenBank/DDBJ databases">
        <title>New Polynucleobacter species.</title>
        <authorList>
            <person name="Hahn M.W."/>
        </authorList>
    </citation>
    <scope>NUCLEOTIDE SEQUENCE</scope>
    <source>
        <strain evidence="4">UK-FUSCHL-C3</strain>
    </source>
</reference>
<dbReference type="GO" id="GO:0009052">
    <property type="term" value="P:pentose-phosphate shunt, non-oxidative branch"/>
    <property type="evidence" value="ECO:0007669"/>
    <property type="project" value="UniProtKB-UniRule"/>
</dbReference>
<comment type="pathway">
    <text evidence="3">Carbohydrate degradation; pentose phosphate pathway; D-ribose 5-phosphate from D-ribulose 5-phosphate (non-oxidative stage): step 1/1.</text>
</comment>
<dbReference type="EC" id="5.3.1.6" evidence="3"/>
<comment type="function">
    <text evidence="3">Catalyzes the reversible conversion of ribose-5-phosphate to ribulose 5-phosphate.</text>
</comment>
<sequence length="242" mass="26154">MNQDDLKKQVAQAAKEEVLKRMPKGQYLGIGTGSTANWFIDLLAPHRDHFAGVVSSSLASTERLIKLGFHVVDASQLPESIQTQSHPLPMYVDGADEINPQGHMIKGGGGALTREKIIASLAKEFICICDESKQVNTLGKFPLPLEVIPLAQAAITQSLKQWGGTAKLRLISSGKQEGQPFLTDNGAWILDVHGLDIKDPVQLERDLNQIAGVICVGLFAQAKADLLLVGGQQGVQRVQFSK</sequence>
<evidence type="ECO:0000313" key="4">
    <source>
        <dbReference type="EMBL" id="XCC58435.1"/>
    </source>
</evidence>
<dbReference type="Pfam" id="PF06026">
    <property type="entry name" value="Rib_5-P_isom_A"/>
    <property type="match status" value="1"/>
</dbReference>